<feature type="transmembrane region" description="Helical" evidence="6">
    <location>
        <begin position="444"/>
        <end position="466"/>
    </location>
</feature>
<feature type="transmembrane region" description="Helical" evidence="6">
    <location>
        <begin position="304"/>
        <end position="327"/>
    </location>
</feature>
<evidence type="ECO:0000259" key="7">
    <source>
        <dbReference type="Pfam" id="PF01490"/>
    </source>
</evidence>
<proteinExistence type="predicted"/>
<gene>
    <name evidence="8" type="ORF">ACHAWO_003298</name>
</gene>
<organism evidence="8 9">
    <name type="scientific">Cyclotella atomus</name>
    <dbReference type="NCBI Taxonomy" id="382360"/>
    <lineage>
        <taxon>Eukaryota</taxon>
        <taxon>Sar</taxon>
        <taxon>Stramenopiles</taxon>
        <taxon>Ochrophyta</taxon>
        <taxon>Bacillariophyta</taxon>
        <taxon>Coscinodiscophyceae</taxon>
        <taxon>Thalassiosirophycidae</taxon>
        <taxon>Stephanodiscales</taxon>
        <taxon>Stephanodiscaceae</taxon>
        <taxon>Cyclotella</taxon>
    </lineage>
</organism>
<dbReference type="GO" id="GO:0016020">
    <property type="term" value="C:membrane"/>
    <property type="evidence" value="ECO:0007669"/>
    <property type="project" value="UniProtKB-SubCell"/>
</dbReference>
<feature type="transmembrane region" description="Helical" evidence="6">
    <location>
        <begin position="206"/>
        <end position="224"/>
    </location>
</feature>
<reference evidence="8 9" key="1">
    <citation type="submission" date="2024-10" db="EMBL/GenBank/DDBJ databases">
        <title>Updated reference genomes for cyclostephanoid diatoms.</title>
        <authorList>
            <person name="Roberts W.R."/>
            <person name="Alverson A.J."/>
        </authorList>
    </citation>
    <scope>NUCLEOTIDE SEQUENCE [LARGE SCALE GENOMIC DNA]</scope>
    <source>
        <strain evidence="8 9">AJA010-31</strain>
    </source>
</reference>
<dbReference type="InterPro" id="IPR013057">
    <property type="entry name" value="AA_transpt_TM"/>
</dbReference>
<feature type="transmembrane region" description="Helical" evidence="6">
    <location>
        <begin position="95"/>
        <end position="115"/>
    </location>
</feature>
<keyword evidence="4 6" id="KW-0472">Membrane</keyword>
<evidence type="ECO:0000256" key="6">
    <source>
        <dbReference type="SAM" id="Phobius"/>
    </source>
</evidence>
<protein>
    <recommendedName>
        <fullName evidence="7">Amino acid transporter transmembrane domain-containing protein</fullName>
    </recommendedName>
</protein>
<dbReference type="Pfam" id="PF01490">
    <property type="entry name" value="Aa_trans"/>
    <property type="match status" value="1"/>
</dbReference>
<dbReference type="PANTHER" id="PTHR22950:SF349">
    <property type="entry name" value="AMINO ACID TRANSPORTER TRANSMEMBRANE DOMAIN-CONTAINING PROTEIN"/>
    <property type="match status" value="1"/>
</dbReference>
<comment type="subcellular location">
    <subcellularLocation>
        <location evidence="1">Membrane</location>
        <topology evidence="1">Multi-pass membrane protein</topology>
    </subcellularLocation>
</comment>
<feature type="region of interest" description="Disordered" evidence="5">
    <location>
        <begin position="1"/>
        <end position="31"/>
    </location>
</feature>
<sequence length="486" mass="52982">MPAHEGESEGVSALEIETQRTTTPSAEKRSSLVKMLIPTSPHVEHRHAPLYQDDDLDDEAREISDNFEIDGESDDEEEDVDAHGVAQGTATPAQVAVNIFISFVGAGLLGLPYAFSRSGWLLGTVSLALVSAGNLYCMLLLVKIRKRLEADGITGIKGYGCVGREVIGPKGELLVNICLVVSQAGFATAYLIFIAANIQSVTSGQAGRAMIIYLCVPILSLLVQFRDMKKLSPFSLIADVANITGLSAVLFQDFEFYTHDDNIRAVDFSGLVYITSICIYSLEGVGLVLPLESSCKDRGGFPKLLTKVIFGIFILMAFFGTCGYVSFGNDTVSPISLNLKGESAAFVQMALCLALYFTYPMMMFPVSDVLEDLLFRDTMKPATTYWPSRSFRCFLVLTTATIAYTLPNFGKFLELVGASICTLLGFILPCFFHLKVFGRSELSIWQWMLDVVIIGIGIFFGVVGTFEAVMKLMEDDAVVGDDASEL</sequence>
<feature type="transmembrane region" description="Helical" evidence="6">
    <location>
        <begin position="231"/>
        <end position="251"/>
    </location>
</feature>
<comment type="caution">
    <text evidence="8">The sequence shown here is derived from an EMBL/GenBank/DDBJ whole genome shotgun (WGS) entry which is preliminary data.</text>
</comment>
<evidence type="ECO:0000313" key="9">
    <source>
        <dbReference type="Proteomes" id="UP001530400"/>
    </source>
</evidence>
<keyword evidence="2 6" id="KW-0812">Transmembrane</keyword>
<dbReference type="PANTHER" id="PTHR22950">
    <property type="entry name" value="AMINO ACID TRANSPORTER"/>
    <property type="match status" value="1"/>
</dbReference>
<evidence type="ECO:0000256" key="4">
    <source>
        <dbReference type="ARBA" id="ARBA00023136"/>
    </source>
</evidence>
<feature type="transmembrane region" description="Helical" evidence="6">
    <location>
        <begin position="173"/>
        <end position="194"/>
    </location>
</feature>
<feature type="transmembrane region" description="Helical" evidence="6">
    <location>
        <begin position="347"/>
        <end position="370"/>
    </location>
</feature>
<feature type="transmembrane region" description="Helical" evidence="6">
    <location>
        <begin position="271"/>
        <end position="292"/>
    </location>
</feature>
<feature type="transmembrane region" description="Helical" evidence="6">
    <location>
        <begin position="412"/>
        <end position="432"/>
    </location>
</feature>
<accession>A0ABD3Q5C8</accession>
<keyword evidence="3 6" id="KW-1133">Transmembrane helix</keyword>
<evidence type="ECO:0000256" key="2">
    <source>
        <dbReference type="ARBA" id="ARBA00022692"/>
    </source>
</evidence>
<feature type="domain" description="Amino acid transporter transmembrane" evidence="7">
    <location>
        <begin position="89"/>
        <end position="466"/>
    </location>
</feature>
<evidence type="ECO:0000313" key="8">
    <source>
        <dbReference type="EMBL" id="KAL3795498.1"/>
    </source>
</evidence>
<feature type="transmembrane region" description="Helical" evidence="6">
    <location>
        <begin position="390"/>
        <end position="406"/>
    </location>
</feature>
<name>A0ABD3Q5C8_9STRA</name>
<dbReference type="Proteomes" id="UP001530400">
    <property type="component" value="Unassembled WGS sequence"/>
</dbReference>
<dbReference type="AlphaFoldDB" id="A0ABD3Q5C8"/>
<evidence type="ECO:0000256" key="5">
    <source>
        <dbReference type="SAM" id="MobiDB-lite"/>
    </source>
</evidence>
<evidence type="ECO:0000256" key="3">
    <source>
        <dbReference type="ARBA" id="ARBA00022989"/>
    </source>
</evidence>
<feature type="transmembrane region" description="Helical" evidence="6">
    <location>
        <begin position="121"/>
        <end position="142"/>
    </location>
</feature>
<keyword evidence="9" id="KW-1185">Reference proteome</keyword>
<dbReference type="EMBL" id="JALLPJ020000317">
    <property type="protein sequence ID" value="KAL3795498.1"/>
    <property type="molecule type" value="Genomic_DNA"/>
</dbReference>
<evidence type="ECO:0000256" key="1">
    <source>
        <dbReference type="ARBA" id="ARBA00004141"/>
    </source>
</evidence>